<comment type="catalytic activity">
    <reaction evidence="1">
        <text>a ribonucleoside 3'-phosphate + H2O = a ribonucleoside + phosphate</text>
        <dbReference type="Rhea" id="RHEA:10144"/>
        <dbReference type="ChEBI" id="CHEBI:13197"/>
        <dbReference type="ChEBI" id="CHEBI:15377"/>
        <dbReference type="ChEBI" id="CHEBI:18254"/>
        <dbReference type="ChEBI" id="CHEBI:43474"/>
        <dbReference type="EC" id="3.1.3.6"/>
    </reaction>
</comment>
<dbReference type="InterPro" id="IPR029052">
    <property type="entry name" value="Metallo-depent_PP-like"/>
</dbReference>
<evidence type="ECO:0000256" key="8">
    <source>
        <dbReference type="ARBA" id="ARBA00022741"/>
    </source>
</evidence>
<proteinExistence type="inferred from homology"/>
<comment type="similarity">
    <text evidence="5 11">Belongs to the 5'-nucleotidase family.</text>
</comment>
<dbReference type="NCBIfam" id="NF006938">
    <property type="entry name" value="PRK09420.1"/>
    <property type="match status" value="1"/>
</dbReference>
<dbReference type="PANTHER" id="PTHR11575">
    <property type="entry name" value="5'-NUCLEOTIDASE-RELATED"/>
    <property type="match status" value="1"/>
</dbReference>
<dbReference type="GO" id="GO:0008254">
    <property type="term" value="F:3'-nucleotidase activity"/>
    <property type="evidence" value="ECO:0007669"/>
    <property type="project" value="UniProtKB-EC"/>
</dbReference>
<dbReference type="RefSeq" id="WP_147434191.1">
    <property type="nucleotide sequence ID" value="NZ_UIHC01000015.1"/>
</dbReference>
<evidence type="ECO:0000313" key="15">
    <source>
        <dbReference type="Proteomes" id="UP000272908"/>
    </source>
</evidence>
<dbReference type="EC" id="3.1.3.6" evidence="14"/>
<evidence type="ECO:0000256" key="7">
    <source>
        <dbReference type="ARBA" id="ARBA00022729"/>
    </source>
</evidence>
<keyword evidence="15" id="KW-1185">Reference proteome</keyword>
<dbReference type="Pfam" id="PF02872">
    <property type="entry name" value="5_nucleotid_C"/>
    <property type="match status" value="1"/>
</dbReference>
<organism evidence="14 15">
    <name type="scientific">Roseinatronobacter ekhonensis</name>
    <dbReference type="NCBI Taxonomy" id="254356"/>
    <lineage>
        <taxon>Bacteria</taxon>
        <taxon>Pseudomonadati</taxon>
        <taxon>Pseudomonadota</taxon>
        <taxon>Alphaproteobacteria</taxon>
        <taxon>Rhodobacterales</taxon>
        <taxon>Paracoccaceae</taxon>
        <taxon>Roseinatronobacter</taxon>
    </lineage>
</organism>
<keyword evidence="10" id="KW-0511">Multifunctional enzyme</keyword>
<gene>
    <name evidence="14" type="primary">cpdB</name>
    <name evidence="14" type="ORF">ROE7235_01873</name>
</gene>
<dbReference type="SUPFAM" id="SSF55816">
    <property type="entry name" value="5'-nucleotidase (syn. UDP-sugar hydrolase), C-terminal domain"/>
    <property type="match status" value="1"/>
</dbReference>
<dbReference type="PANTHER" id="PTHR11575:SF6">
    <property type="entry name" value="2',3'-CYCLIC-NUCLEOTIDE 2'-PHOSPHODIESTERASE_3'-NUCLEOTIDASE"/>
    <property type="match status" value="1"/>
</dbReference>
<protein>
    <submittedName>
        <fullName evidence="14">2',3'-cyclic-nucleotide 2'-phosphodiesterase/3'-nucleotidase</fullName>
        <ecNumber evidence="14">3.1.3.6</ecNumber>
    </submittedName>
</protein>
<evidence type="ECO:0000256" key="11">
    <source>
        <dbReference type="RuleBase" id="RU362119"/>
    </source>
</evidence>
<dbReference type="InterPro" id="IPR041827">
    <property type="entry name" value="CpdB_N"/>
</dbReference>
<dbReference type="PRINTS" id="PR01607">
    <property type="entry name" value="APYRASEFAMLY"/>
</dbReference>
<dbReference type="Gene3D" id="3.60.21.10">
    <property type="match status" value="1"/>
</dbReference>
<dbReference type="GO" id="GO:0008663">
    <property type="term" value="F:2',3'-cyclic-nucleotide 2'-phosphodiesterase activity"/>
    <property type="evidence" value="ECO:0007669"/>
    <property type="project" value="UniProtKB-EC"/>
</dbReference>
<dbReference type="InterPro" id="IPR006179">
    <property type="entry name" value="5_nucleotidase/apyrase"/>
</dbReference>
<evidence type="ECO:0000259" key="12">
    <source>
        <dbReference type="Pfam" id="PF00149"/>
    </source>
</evidence>
<evidence type="ECO:0000256" key="4">
    <source>
        <dbReference type="ARBA" id="ARBA00004196"/>
    </source>
</evidence>
<dbReference type="OrthoDB" id="9803927at2"/>
<name>A0A3B0M9R3_9RHOB</name>
<dbReference type="PROSITE" id="PS00786">
    <property type="entry name" value="5_NUCLEOTIDASE_2"/>
    <property type="match status" value="1"/>
</dbReference>
<dbReference type="GO" id="GO:0030288">
    <property type="term" value="C:outer membrane-bounded periplasmic space"/>
    <property type="evidence" value="ECO:0007669"/>
    <property type="project" value="TreeGrafter"/>
</dbReference>
<dbReference type="AlphaFoldDB" id="A0A3B0M9R3"/>
<dbReference type="Pfam" id="PF00149">
    <property type="entry name" value="Metallophos"/>
    <property type="match status" value="1"/>
</dbReference>
<dbReference type="SUPFAM" id="SSF56300">
    <property type="entry name" value="Metallo-dependent phosphatases"/>
    <property type="match status" value="1"/>
</dbReference>
<evidence type="ECO:0000256" key="10">
    <source>
        <dbReference type="ARBA" id="ARBA00023268"/>
    </source>
</evidence>
<dbReference type="Proteomes" id="UP000272908">
    <property type="component" value="Unassembled WGS sequence"/>
</dbReference>
<keyword evidence="9 11" id="KW-0378">Hydrolase</keyword>
<dbReference type="InterPro" id="IPR006146">
    <property type="entry name" value="5'-Nucleotdase_CS"/>
</dbReference>
<dbReference type="GO" id="GO:0009166">
    <property type="term" value="P:nucleotide catabolic process"/>
    <property type="evidence" value="ECO:0007669"/>
    <property type="project" value="InterPro"/>
</dbReference>
<evidence type="ECO:0000313" key="14">
    <source>
        <dbReference type="EMBL" id="SUZ32120.1"/>
    </source>
</evidence>
<dbReference type="InterPro" id="IPR004843">
    <property type="entry name" value="Calcineurin-like_PHP"/>
</dbReference>
<evidence type="ECO:0000259" key="13">
    <source>
        <dbReference type="Pfam" id="PF02872"/>
    </source>
</evidence>
<reference evidence="15" key="1">
    <citation type="submission" date="2018-08" db="EMBL/GenBank/DDBJ databases">
        <authorList>
            <person name="Rodrigo-Torres L."/>
            <person name="Arahal R. D."/>
            <person name="Lucena T."/>
        </authorList>
    </citation>
    <scope>NUCLEOTIDE SEQUENCE [LARGE SCALE GENOMIC DNA]</scope>
    <source>
        <strain evidence="15">CECT 7235</strain>
    </source>
</reference>
<evidence type="ECO:0000256" key="9">
    <source>
        <dbReference type="ARBA" id="ARBA00022801"/>
    </source>
</evidence>
<feature type="domain" description="Calcineurin-like phosphoesterase" evidence="12">
    <location>
        <begin position="20"/>
        <end position="262"/>
    </location>
</feature>
<comment type="catalytic activity">
    <reaction evidence="2">
        <text>a nucleoside 2',3'-cyclic phosphate + H2O = a nucleoside 3'-phosphate + H(+)</text>
        <dbReference type="Rhea" id="RHEA:19621"/>
        <dbReference type="ChEBI" id="CHEBI:15377"/>
        <dbReference type="ChEBI" id="CHEBI:15378"/>
        <dbReference type="ChEBI" id="CHEBI:66949"/>
        <dbReference type="ChEBI" id="CHEBI:66954"/>
        <dbReference type="EC" id="3.1.4.16"/>
    </reaction>
</comment>
<feature type="domain" description="5'-Nucleotidase C-terminal" evidence="13">
    <location>
        <begin position="365"/>
        <end position="557"/>
    </location>
</feature>
<dbReference type="GO" id="GO:0000166">
    <property type="term" value="F:nucleotide binding"/>
    <property type="evidence" value="ECO:0007669"/>
    <property type="project" value="UniProtKB-KW"/>
</dbReference>
<dbReference type="EMBL" id="UIHC01000015">
    <property type="protein sequence ID" value="SUZ32120.1"/>
    <property type="molecule type" value="Genomic_DNA"/>
</dbReference>
<evidence type="ECO:0000256" key="5">
    <source>
        <dbReference type="ARBA" id="ARBA00006654"/>
    </source>
</evidence>
<evidence type="ECO:0000256" key="6">
    <source>
        <dbReference type="ARBA" id="ARBA00022723"/>
    </source>
</evidence>
<comment type="cofactor">
    <cofactor evidence="3">
        <name>a divalent metal cation</name>
        <dbReference type="ChEBI" id="CHEBI:60240"/>
    </cofactor>
</comment>
<dbReference type="GO" id="GO:0046872">
    <property type="term" value="F:metal ion binding"/>
    <property type="evidence" value="ECO:0007669"/>
    <property type="project" value="UniProtKB-KW"/>
</dbReference>
<dbReference type="Gene3D" id="3.90.780.10">
    <property type="entry name" value="5'-Nucleotidase, C-terminal domain"/>
    <property type="match status" value="1"/>
</dbReference>
<sequence length="642" mass="70454">MGQEKLRFMPVADVRQTVDLRILETTDLHVHLHPYDYYADCPNPDFGLSRLAELVDRARAETGNTLLFDNGDFLQGTPVGDFFAYDMGLREGDLHPVMAAMNAMRYDAITIGNHEFNYGLAFLEKSLARAEFPVVSSNIARGLRATPRADRMLVKPYSLLRRQVSDRIGLMHDLCIGVLGVAPPQIMTWERQQLQGQLDVRDMVESVSAWVPEMREAGADLVVLLAHTGIGPLRHTHGMENAVIPLARIDGVDIVLSGHTHQVFPSRAFADIPSVDIERGTIAGKPAVMSGFFGSHLGVIDLSLQREGGVWRVMNHHVETRALRDAAMNFPQVAADRSQPMRSPKVRKIVERAHDAVLASIRQPIGQSDVPINSFFVYLGQSAATALVAQAQKGFVASRMDPSLKDLPILSAVSPSKAGGLGGARNYTNIAAGQLTLRSMADLYVYPNKVAASRLTGAQIALWLERSASAFNQIQPDMQDQPLMNPAFPGYNFEIIYGLDYEIDLTQPARFSYDGAEIDPAHSRIRNLQYKGAPLDAEAEFILCTNNFRAQGAGGFPGAVPDTICFENPAIVRDVLREHVEAQDTLHIDADAPFRLLPVAGASVMLRTAPAALDHLRLIADYAPEVIGADKNGFLRLRLSLE</sequence>
<dbReference type="CDD" id="cd07410">
    <property type="entry name" value="MPP_CpdB_N"/>
    <property type="match status" value="1"/>
</dbReference>
<comment type="subcellular location">
    <subcellularLocation>
        <location evidence="4">Cell envelope</location>
    </subcellularLocation>
</comment>
<dbReference type="InterPro" id="IPR008334">
    <property type="entry name" value="5'-Nucleotdase_C"/>
</dbReference>
<keyword evidence="6" id="KW-0479">Metal-binding</keyword>
<dbReference type="InterPro" id="IPR036907">
    <property type="entry name" value="5'-Nucleotdase_C_sf"/>
</dbReference>
<evidence type="ECO:0000256" key="3">
    <source>
        <dbReference type="ARBA" id="ARBA00001968"/>
    </source>
</evidence>
<evidence type="ECO:0000256" key="2">
    <source>
        <dbReference type="ARBA" id="ARBA00001730"/>
    </source>
</evidence>
<accession>A0A3B0M9R3</accession>
<keyword evidence="7" id="KW-0732">Signal</keyword>
<evidence type="ECO:0000256" key="1">
    <source>
        <dbReference type="ARBA" id="ARBA00000527"/>
    </source>
</evidence>
<keyword evidence="8 11" id="KW-0547">Nucleotide-binding</keyword>